<gene>
    <name evidence="3" type="ORF">GV789_03585</name>
    <name evidence="4" type="ORF">GV794_03425</name>
</gene>
<dbReference type="Proteomes" id="UP000470876">
    <property type="component" value="Unassembled WGS sequence"/>
</dbReference>
<dbReference type="PANTHER" id="PTHR31223:SF70">
    <property type="entry name" value="LOG FAMILY PROTEIN YJL055W"/>
    <property type="match status" value="1"/>
</dbReference>
<dbReference type="EC" id="3.2.2.n1" evidence="2"/>
<organism evidence="3 5">
    <name type="scientific">Nocardia cyriacigeorgica</name>
    <dbReference type="NCBI Taxonomy" id="135487"/>
    <lineage>
        <taxon>Bacteria</taxon>
        <taxon>Bacillati</taxon>
        <taxon>Actinomycetota</taxon>
        <taxon>Actinomycetes</taxon>
        <taxon>Mycobacteriales</taxon>
        <taxon>Nocardiaceae</taxon>
        <taxon>Nocardia</taxon>
    </lineage>
</organism>
<comment type="catalytic activity">
    <reaction evidence="2">
        <text>N(6)-(dimethylallyl)adenosine 5'-phosphate + H2O = N(6)-dimethylallyladenine + D-ribose 5-phosphate</text>
        <dbReference type="Rhea" id="RHEA:48560"/>
        <dbReference type="ChEBI" id="CHEBI:15377"/>
        <dbReference type="ChEBI" id="CHEBI:17660"/>
        <dbReference type="ChEBI" id="CHEBI:57526"/>
        <dbReference type="ChEBI" id="CHEBI:78346"/>
        <dbReference type="EC" id="3.2.2.n1"/>
    </reaction>
</comment>
<accession>A0A6P1D325</accession>
<dbReference type="SUPFAM" id="SSF102405">
    <property type="entry name" value="MCP/YpsA-like"/>
    <property type="match status" value="1"/>
</dbReference>
<dbReference type="Gene3D" id="3.40.50.450">
    <property type="match status" value="1"/>
</dbReference>
<keyword evidence="2" id="KW-0203">Cytokinin biosynthesis</keyword>
<dbReference type="EMBL" id="JAAGUX010000004">
    <property type="protein sequence ID" value="NEW54720.1"/>
    <property type="molecule type" value="Genomic_DNA"/>
</dbReference>
<reference evidence="5 6" key="1">
    <citation type="submission" date="2020-01" db="EMBL/GenBank/DDBJ databases">
        <title>Genetics and antimicrobial susceptibilities of Nocardia species isolated from the soil; a comparison with species isolated from humans.</title>
        <authorList>
            <person name="Carrasco G."/>
            <person name="Monzon S."/>
            <person name="Sansegundo M."/>
            <person name="Garcia E."/>
            <person name="Garrido N."/>
            <person name="Medina M.J."/>
            <person name="Villalon P."/>
            <person name="Ramirez-Arocha A.C."/>
            <person name="Jimenez P."/>
            <person name="Cuesta I."/>
            <person name="Valdezate S."/>
        </authorList>
    </citation>
    <scope>NUCLEOTIDE SEQUENCE [LARGE SCALE GENOMIC DNA]</scope>
    <source>
        <strain evidence="3 5">CNM20110639</strain>
        <strain evidence="4 6">CNM20110649</strain>
    </source>
</reference>
<dbReference type="InterPro" id="IPR005269">
    <property type="entry name" value="LOG"/>
</dbReference>
<dbReference type="GO" id="GO:0016799">
    <property type="term" value="F:hydrolase activity, hydrolyzing N-glycosyl compounds"/>
    <property type="evidence" value="ECO:0007669"/>
    <property type="project" value="TreeGrafter"/>
</dbReference>
<comment type="similarity">
    <text evidence="1 2">Belongs to the LOG family.</text>
</comment>
<dbReference type="Pfam" id="PF03641">
    <property type="entry name" value="Lysine_decarbox"/>
    <property type="match status" value="1"/>
</dbReference>
<dbReference type="Proteomes" id="UP000468928">
    <property type="component" value="Unassembled WGS sequence"/>
</dbReference>
<dbReference type="RefSeq" id="WP_163824150.1">
    <property type="nucleotide sequence ID" value="NZ_JAAGUX010000004.1"/>
</dbReference>
<name>A0A6P1D325_9NOCA</name>
<dbReference type="EMBL" id="JAAGUZ010000006">
    <property type="protein sequence ID" value="NEW43540.1"/>
    <property type="molecule type" value="Genomic_DNA"/>
</dbReference>
<keyword evidence="2" id="KW-0378">Hydrolase</keyword>
<evidence type="ECO:0000256" key="2">
    <source>
        <dbReference type="RuleBase" id="RU363015"/>
    </source>
</evidence>
<proteinExistence type="inferred from homology"/>
<dbReference type="GO" id="GO:0005829">
    <property type="term" value="C:cytosol"/>
    <property type="evidence" value="ECO:0007669"/>
    <property type="project" value="TreeGrafter"/>
</dbReference>
<dbReference type="AlphaFoldDB" id="A0A6P1D325"/>
<dbReference type="InterPro" id="IPR031100">
    <property type="entry name" value="LOG_fam"/>
</dbReference>
<evidence type="ECO:0000313" key="4">
    <source>
        <dbReference type="EMBL" id="NEW54720.1"/>
    </source>
</evidence>
<evidence type="ECO:0000313" key="5">
    <source>
        <dbReference type="Proteomes" id="UP000468928"/>
    </source>
</evidence>
<evidence type="ECO:0000256" key="1">
    <source>
        <dbReference type="ARBA" id="ARBA00006763"/>
    </source>
</evidence>
<evidence type="ECO:0000313" key="3">
    <source>
        <dbReference type="EMBL" id="NEW43540.1"/>
    </source>
</evidence>
<protein>
    <recommendedName>
        <fullName evidence="2">Cytokinin riboside 5'-monophosphate phosphoribohydrolase</fullName>
        <ecNumber evidence="2">3.2.2.n1</ecNumber>
    </recommendedName>
</protein>
<dbReference type="PANTHER" id="PTHR31223">
    <property type="entry name" value="LOG FAMILY PROTEIN YJL055W"/>
    <property type="match status" value="1"/>
</dbReference>
<comment type="catalytic activity">
    <reaction evidence="2">
        <text>9-ribosyl-trans-zeatin 5'-phosphate + H2O = trans-zeatin + D-ribose 5-phosphate</text>
        <dbReference type="Rhea" id="RHEA:48564"/>
        <dbReference type="ChEBI" id="CHEBI:15377"/>
        <dbReference type="ChEBI" id="CHEBI:16522"/>
        <dbReference type="ChEBI" id="CHEBI:78346"/>
        <dbReference type="ChEBI" id="CHEBI:87947"/>
        <dbReference type="EC" id="3.2.2.n1"/>
    </reaction>
</comment>
<sequence>MVSEAKPAFAVCVYCSASILDQAQLALAARVGTEIARRGWQLVSGGGHVSMMGAVATAARAGGANTIGVIPKHLVHREVADVDADELVVTDTMRERKQVMEDRADAFLTLPGGIGTLEEFFEAWTGAYLGVHDKPVVVLDPDGHYGGLFAWVDELHTRGFVPQTALDRVTVVADIPSAFAALAGRSPETAAPVEHAAAQQKSIEER</sequence>
<dbReference type="GO" id="GO:0009691">
    <property type="term" value="P:cytokinin biosynthetic process"/>
    <property type="evidence" value="ECO:0007669"/>
    <property type="project" value="UniProtKB-UniRule"/>
</dbReference>
<keyword evidence="6" id="KW-1185">Reference proteome</keyword>
<comment type="caution">
    <text evidence="3">The sequence shown here is derived from an EMBL/GenBank/DDBJ whole genome shotgun (WGS) entry which is preliminary data.</text>
</comment>
<dbReference type="NCBIfam" id="TIGR00730">
    <property type="entry name" value="Rossman fold protein, TIGR00730 family"/>
    <property type="match status" value="1"/>
</dbReference>
<evidence type="ECO:0000313" key="6">
    <source>
        <dbReference type="Proteomes" id="UP000470876"/>
    </source>
</evidence>